<dbReference type="AlphaFoldDB" id="A0A852SSZ2"/>
<reference evidence="3 4" key="1">
    <citation type="submission" date="2020-07" db="EMBL/GenBank/DDBJ databases">
        <title>Sequencing the genomes of 1000 actinobacteria strains.</title>
        <authorList>
            <person name="Klenk H.-P."/>
        </authorList>
    </citation>
    <scope>NUCLEOTIDE SEQUENCE [LARGE SCALE GENOMIC DNA]</scope>
    <source>
        <strain evidence="3 4">DSM 26474</strain>
    </source>
</reference>
<dbReference type="Pfam" id="PF01478">
    <property type="entry name" value="Peptidase_A24"/>
    <property type="match status" value="1"/>
</dbReference>
<feature type="transmembrane region" description="Helical" evidence="1">
    <location>
        <begin position="107"/>
        <end position="131"/>
    </location>
</feature>
<dbReference type="InterPro" id="IPR000045">
    <property type="entry name" value="Prepilin_IV_endopep_pep"/>
</dbReference>
<name>A0A852SSZ2_9MICO</name>
<feature type="transmembrane region" description="Helical" evidence="1">
    <location>
        <begin position="57"/>
        <end position="78"/>
    </location>
</feature>
<evidence type="ECO:0000313" key="3">
    <source>
        <dbReference type="EMBL" id="NYD71875.1"/>
    </source>
</evidence>
<dbReference type="RefSeq" id="WP_179548725.1">
    <property type="nucleotide sequence ID" value="NZ_BSEW01000002.1"/>
</dbReference>
<evidence type="ECO:0000313" key="4">
    <source>
        <dbReference type="Proteomes" id="UP000549913"/>
    </source>
</evidence>
<dbReference type="EMBL" id="JACCBM010000001">
    <property type="protein sequence ID" value="NYD71875.1"/>
    <property type="molecule type" value="Genomic_DNA"/>
</dbReference>
<protein>
    <submittedName>
        <fullName evidence="3">Flp pilus assembly protein protease CpaA</fullName>
    </submittedName>
</protein>
<feature type="transmembrane region" description="Helical" evidence="1">
    <location>
        <begin position="6"/>
        <end position="22"/>
    </location>
</feature>
<dbReference type="GO" id="GO:0006508">
    <property type="term" value="P:proteolysis"/>
    <property type="evidence" value="ECO:0007669"/>
    <property type="project" value="UniProtKB-KW"/>
</dbReference>
<comment type="caution">
    <text evidence="3">The sequence shown here is derived from an EMBL/GenBank/DDBJ whole genome shotgun (WGS) entry which is preliminary data.</text>
</comment>
<organism evidence="3 4">
    <name type="scientific">Herbiconiux flava</name>
    <dbReference type="NCBI Taxonomy" id="881268"/>
    <lineage>
        <taxon>Bacteria</taxon>
        <taxon>Bacillati</taxon>
        <taxon>Actinomycetota</taxon>
        <taxon>Actinomycetes</taxon>
        <taxon>Micrococcales</taxon>
        <taxon>Microbacteriaceae</taxon>
        <taxon>Herbiconiux</taxon>
    </lineage>
</organism>
<keyword evidence="1" id="KW-0812">Transmembrane</keyword>
<feature type="domain" description="Prepilin type IV endopeptidase peptidase" evidence="2">
    <location>
        <begin position="13"/>
        <end position="109"/>
    </location>
</feature>
<keyword evidence="1" id="KW-0472">Membrane</keyword>
<dbReference type="GO" id="GO:0016020">
    <property type="term" value="C:membrane"/>
    <property type="evidence" value="ECO:0007669"/>
    <property type="project" value="InterPro"/>
</dbReference>
<keyword evidence="1" id="KW-1133">Transmembrane helix</keyword>
<gene>
    <name evidence="3" type="ORF">BJ984_003033</name>
</gene>
<keyword evidence="3" id="KW-0378">Hydrolase</keyword>
<accession>A0A852SSZ2</accession>
<evidence type="ECO:0000259" key="2">
    <source>
        <dbReference type="Pfam" id="PF01478"/>
    </source>
</evidence>
<sequence length="166" mass="16152">MQLVPVSVPFVYLALVSVPLAMTDARAGRLPNAYVVPGLLLLAWALLAVGVHDPPSALGAAAAALAVGAVAAALWALGVLGMGDAKLLLLLAGLLSLVQGADGGAPVRVAFCVASLVLVNLVGATVGGGGGGGNRVDGEKGRIPVGPALLGGFWLGLLPSLALLAA</sequence>
<proteinExistence type="predicted"/>
<dbReference type="Proteomes" id="UP000549913">
    <property type="component" value="Unassembled WGS sequence"/>
</dbReference>
<keyword evidence="3" id="KW-0645">Protease</keyword>
<feature type="transmembrane region" description="Helical" evidence="1">
    <location>
        <begin position="34"/>
        <end position="51"/>
    </location>
</feature>
<keyword evidence="4" id="KW-1185">Reference proteome</keyword>
<dbReference type="GO" id="GO:0004190">
    <property type="term" value="F:aspartic-type endopeptidase activity"/>
    <property type="evidence" value="ECO:0007669"/>
    <property type="project" value="InterPro"/>
</dbReference>
<evidence type="ECO:0000256" key="1">
    <source>
        <dbReference type="SAM" id="Phobius"/>
    </source>
</evidence>
<dbReference type="Gene3D" id="1.20.120.1220">
    <property type="match status" value="1"/>
</dbReference>
<feature type="transmembrane region" description="Helical" evidence="1">
    <location>
        <begin position="143"/>
        <end position="165"/>
    </location>
</feature>